<dbReference type="SMART" id="SM00342">
    <property type="entry name" value="HTH_ARAC"/>
    <property type="match status" value="1"/>
</dbReference>
<evidence type="ECO:0000313" key="5">
    <source>
        <dbReference type="EMBL" id="AUH34699.1"/>
    </source>
</evidence>
<dbReference type="EMBL" id="CP025408">
    <property type="protein sequence ID" value="AUH34699.1"/>
    <property type="molecule type" value="Genomic_DNA"/>
</dbReference>
<dbReference type="SUPFAM" id="SSF46689">
    <property type="entry name" value="Homeodomain-like"/>
    <property type="match status" value="1"/>
</dbReference>
<dbReference type="InterPro" id="IPR050204">
    <property type="entry name" value="AraC_XylS_family_regulators"/>
</dbReference>
<dbReference type="Pfam" id="PF12833">
    <property type="entry name" value="HTH_18"/>
    <property type="match status" value="1"/>
</dbReference>
<dbReference type="PANTHER" id="PTHR46796:SF13">
    <property type="entry name" value="HTH-TYPE TRANSCRIPTIONAL ACTIVATOR RHAS"/>
    <property type="match status" value="1"/>
</dbReference>
<dbReference type="PANTHER" id="PTHR46796">
    <property type="entry name" value="HTH-TYPE TRANSCRIPTIONAL ACTIVATOR RHAS-RELATED"/>
    <property type="match status" value="1"/>
</dbReference>
<dbReference type="GO" id="GO:0003700">
    <property type="term" value="F:DNA-binding transcription factor activity"/>
    <property type="evidence" value="ECO:0007669"/>
    <property type="project" value="InterPro"/>
</dbReference>
<reference evidence="5 6" key="1">
    <citation type="submission" date="2017-12" db="EMBL/GenBank/DDBJ databases">
        <authorList>
            <person name="Hurst M.R.H."/>
        </authorList>
    </citation>
    <scope>NUCLEOTIDE SEQUENCE [LARGE SCALE GENOMIC DNA]</scope>
    <source>
        <strain evidence="5 6">BM15</strain>
    </source>
</reference>
<sequence length="315" mass="34607">MPQQGAASEVSPLKARILPEIGVNSAQIDETAAGFIGEYLPQSGNRTGQMRSRAKPTSLKALPLASFVWGGRTPIPQPRTRGEMVLIWVTRGRLKLDFPRRTQQLAAGSLCFIPGTAFATLPLADCAGQVLLIAPHLTRHLTQEFPARLTEGRVDHDDPALRQLLHDLAVEARRDTENSRAAIECHLGLLALRLQRLEPAARPIERPPASNPDLPLADRFLTLAETRFADGSTIADLAHELGVTTAELDTACQHKHTKRALDLMNELRLQCAAQMLRETSEDPARIARLLGYSGLAHLSRAFVNATGRLPREFRE</sequence>
<dbReference type="KEGG" id="paro:CUV01_16080"/>
<proteinExistence type="predicted"/>
<dbReference type="InterPro" id="IPR009057">
    <property type="entry name" value="Homeodomain-like_sf"/>
</dbReference>
<dbReference type="PROSITE" id="PS01124">
    <property type="entry name" value="HTH_ARAC_FAMILY_2"/>
    <property type="match status" value="1"/>
</dbReference>
<evidence type="ECO:0000256" key="2">
    <source>
        <dbReference type="ARBA" id="ARBA00023125"/>
    </source>
</evidence>
<evidence type="ECO:0000313" key="6">
    <source>
        <dbReference type="Proteomes" id="UP000233742"/>
    </source>
</evidence>
<feature type="domain" description="HTH araC/xylS-type" evidence="4">
    <location>
        <begin position="218"/>
        <end position="315"/>
    </location>
</feature>
<name>A0A2K9EJY3_9RHOB</name>
<dbReference type="Gene3D" id="1.10.10.60">
    <property type="entry name" value="Homeodomain-like"/>
    <property type="match status" value="1"/>
</dbReference>
<evidence type="ECO:0000259" key="4">
    <source>
        <dbReference type="PROSITE" id="PS01124"/>
    </source>
</evidence>
<evidence type="ECO:0000256" key="3">
    <source>
        <dbReference type="ARBA" id="ARBA00023163"/>
    </source>
</evidence>
<dbReference type="AlphaFoldDB" id="A0A2K9EJY3"/>
<dbReference type="Proteomes" id="UP000233742">
    <property type="component" value="Chromosome"/>
</dbReference>
<organism evidence="5 6">
    <name type="scientific">Paracoccus tegillarcae</name>
    <dbReference type="NCBI Taxonomy" id="1529068"/>
    <lineage>
        <taxon>Bacteria</taxon>
        <taxon>Pseudomonadati</taxon>
        <taxon>Pseudomonadota</taxon>
        <taxon>Alphaproteobacteria</taxon>
        <taxon>Rhodobacterales</taxon>
        <taxon>Paracoccaceae</taxon>
        <taxon>Paracoccus</taxon>
    </lineage>
</organism>
<evidence type="ECO:0000256" key="1">
    <source>
        <dbReference type="ARBA" id="ARBA00023015"/>
    </source>
</evidence>
<accession>A0A2K9EJY3</accession>
<dbReference type="InterPro" id="IPR018060">
    <property type="entry name" value="HTH_AraC"/>
</dbReference>
<gene>
    <name evidence="5" type="ORF">CUV01_16080</name>
</gene>
<protein>
    <recommendedName>
        <fullName evidence="4">HTH araC/xylS-type domain-containing protein</fullName>
    </recommendedName>
</protein>
<keyword evidence="3" id="KW-0804">Transcription</keyword>
<keyword evidence="2" id="KW-0238">DNA-binding</keyword>
<keyword evidence="1" id="KW-0805">Transcription regulation</keyword>
<keyword evidence="6" id="KW-1185">Reference proteome</keyword>
<dbReference type="GO" id="GO:0043565">
    <property type="term" value="F:sequence-specific DNA binding"/>
    <property type="evidence" value="ECO:0007669"/>
    <property type="project" value="InterPro"/>
</dbReference>